<keyword evidence="1" id="KW-0175">Coiled coil</keyword>
<reference evidence="2 3" key="1">
    <citation type="submission" date="2018-02" db="EMBL/GenBank/DDBJ databases">
        <authorList>
            <person name="Cohen D.B."/>
            <person name="Kent A.D."/>
        </authorList>
    </citation>
    <scope>NUCLEOTIDE SEQUENCE [LARGE SCALE GENOMIC DNA]</scope>
    <source>
        <strain evidence="2 3">ULC007</strain>
    </source>
</reference>
<comment type="caution">
    <text evidence="2">The sequence shown here is derived from an EMBL/GenBank/DDBJ whole genome shotgun (WGS) entry which is preliminary data.</text>
</comment>
<evidence type="ECO:0000256" key="1">
    <source>
        <dbReference type="SAM" id="Coils"/>
    </source>
</evidence>
<dbReference type="RefSeq" id="WP_073074786.1">
    <property type="nucleotide sequence ID" value="NZ_MPPI01000046.1"/>
</dbReference>
<dbReference type="EMBL" id="PVWG01000081">
    <property type="protein sequence ID" value="PSB14674.1"/>
    <property type="molecule type" value="Genomic_DNA"/>
</dbReference>
<name>A0A2T1D2Q2_9CYAN</name>
<protein>
    <submittedName>
        <fullName evidence="2">Uncharacterized protein</fullName>
    </submittedName>
</protein>
<sequence>MESTNASRVTLLQAVRAIKQAVAPRRTRILIDELLPLLSEQECDMLKEAIELERLERTYSSERQEPTALSEVRIEIKNVPYKSVKKGTKHNPYVYVRWRDRSHEDLYLGAMLAPTQGISYSYTTQADGSIEFTDKNLLKLVHKTKQTVRYIRLISIEPQLFDDVGSEVKGQALLKVEELHPEFLTPMGGLRTYYFPVCMKTQFSKKEWQVEAVGTQTAQQEAAPPRRFNLSR</sequence>
<evidence type="ECO:0000313" key="3">
    <source>
        <dbReference type="Proteomes" id="UP000238634"/>
    </source>
</evidence>
<evidence type="ECO:0000313" key="2">
    <source>
        <dbReference type="EMBL" id="PSB14674.1"/>
    </source>
</evidence>
<dbReference type="AlphaFoldDB" id="A0A2T1D2Q2"/>
<accession>A0A2T1D2Q2</accession>
<gene>
    <name evidence="2" type="ORF">C7B65_26075</name>
</gene>
<feature type="coiled-coil region" evidence="1">
    <location>
        <begin position="38"/>
        <end position="65"/>
    </location>
</feature>
<organism evidence="2 3">
    <name type="scientific">Phormidesmis priestleyi ULC007</name>
    <dbReference type="NCBI Taxonomy" id="1920490"/>
    <lineage>
        <taxon>Bacteria</taxon>
        <taxon>Bacillati</taxon>
        <taxon>Cyanobacteriota</taxon>
        <taxon>Cyanophyceae</taxon>
        <taxon>Leptolyngbyales</taxon>
        <taxon>Leptolyngbyaceae</taxon>
        <taxon>Phormidesmis</taxon>
    </lineage>
</organism>
<proteinExistence type="predicted"/>
<dbReference type="STRING" id="1920490.GCA_001895925_05371"/>
<keyword evidence="3" id="KW-1185">Reference proteome</keyword>
<dbReference type="Proteomes" id="UP000238634">
    <property type="component" value="Unassembled WGS sequence"/>
</dbReference>
<reference evidence="2 3" key="2">
    <citation type="submission" date="2018-03" db="EMBL/GenBank/DDBJ databases">
        <title>The ancient ancestry and fast evolution of plastids.</title>
        <authorList>
            <person name="Moore K.R."/>
            <person name="Magnabosco C."/>
            <person name="Momper L."/>
            <person name="Gold D.A."/>
            <person name="Bosak T."/>
            <person name="Fournier G.P."/>
        </authorList>
    </citation>
    <scope>NUCLEOTIDE SEQUENCE [LARGE SCALE GENOMIC DNA]</scope>
    <source>
        <strain evidence="2 3">ULC007</strain>
    </source>
</reference>